<dbReference type="EMBL" id="CP068053">
    <property type="protein sequence ID" value="QQS99589.1"/>
    <property type="molecule type" value="Genomic_DNA"/>
</dbReference>
<accession>A0A974S0U4</accession>
<gene>
    <name evidence="1" type="ORF">I6J18_18650</name>
</gene>
<sequence>MKQMGWAKSIVTRYKQQCSTSDHHQDKELQTRYYKITQDKALTEIEGIFSDKQRYEIKSISREHGEILLEAKKHAITIVVSVVPIRNFENAIDFYVSTDKWRPTGAYPQLKQEVIEAYNRLGKKITAVESSK</sequence>
<dbReference type="RefSeq" id="WP_152526405.1">
    <property type="nucleotide sequence ID" value="NZ_CP068053.1"/>
</dbReference>
<organism evidence="1 2">
    <name type="scientific">Peribacillus psychrosaccharolyticus</name>
    <name type="common">Bacillus psychrosaccharolyticus</name>
    <dbReference type="NCBI Taxonomy" id="1407"/>
    <lineage>
        <taxon>Bacteria</taxon>
        <taxon>Bacillati</taxon>
        <taxon>Bacillota</taxon>
        <taxon>Bacilli</taxon>
        <taxon>Bacillales</taxon>
        <taxon>Bacillaceae</taxon>
        <taxon>Peribacillus</taxon>
    </lineage>
</organism>
<evidence type="ECO:0000313" key="2">
    <source>
        <dbReference type="Proteomes" id="UP000595254"/>
    </source>
</evidence>
<evidence type="ECO:0000313" key="1">
    <source>
        <dbReference type="EMBL" id="QQS99589.1"/>
    </source>
</evidence>
<name>A0A974S0U4_PERPY</name>
<proteinExistence type="predicted"/>
<protein>
    <submittedName>
        <fullName evidence="1">Uncharacterized protein</fullName>
    </submittedName>
</protein>
<dbReference type="AlphaFoldDB" id="A0A974S0U4"/>
<reference evidence="1 2" key="1">
    <citation type="submission" date="2021-01" db="EMBL/GenBank/DDBJ databases">
        <title>FDA dAtabase for Regulatory Grade micrObial Sequences (FDA-ARGOS): Supporting development and validation of Infectious Disease Dx tests.</title>
        <authorList>
            <person name="Nelson B."/>
            <person name="Plummer A."/>
            <person name="Tallon L."/>
            <person name="Sadzewicz L."/>
            <person name="Zhao X."/>
            <person name="Boylan J."/>
            <person name="Ott S."/>
            <person name="Bowen H."/>
            <person name="Vavikolanu K."/>
            <person name="Mehta A."/>
            <person name="Aluvathingal J."/>
            <person name="Nadendla S."/>
            <person name="Myers T."/>
            <person name="Yan Y."/>
            <person name="Sichtig H."/>
        </authorList>
    </citation>
    <scope>NUCLEOTIDE SEQUENCE [LARGE SCALE GENOMIC DNA]</scope>
    <source>
        <strain evidence="1 2">FDAARGOS_1161</strain>
    </source>
</reference>
<dbReference type="Proteomes" id="UP000595254">
    <property type="component" value="Chromosome"/>
</dbReference>
<keyword evidence="2" id="KW-1185">Reference proteome</keyword>
<dbReference type="KEGG" id="ppsr:I6J18_18650"/>